<evidence type="ECO:0000313" key="1">
    <source>
        <dbReference type="EMBL" id="KAF3858934.1"/>
    </source>
</evidence>
<dbReference type="PRINTS" id="PR01217">
    <property type="entry name" value="PRICHEXTENSN"/>
</dbReference>
<dbReference type="EMBL" id="JAAKFY010000004">
    <property type="protein sequence ID" value="KAF3858934.1"/>
    <property type="molecule type" value="Genomic_DNA"/>
</dbReference>
<accession>A0A7J5ZAV8</accession>
<dbReference type="Proteomes" id="UP000518266">
    <property type="component" value="Unassembled WGS sequence"/>
</dbReference>
<gene>
    <name evidence="1" type="ORF">F7725_012135</name>
</gene>
<reference evidence="1 2" key="1">
    <citation type="submission" date="2020-03" db="EMBL/GenBank/DDBJ databases">
        <title>Dissostichus mawsoni Genome sequencing and assembly.</title>
        <authorList>
            <person name="Park H."/>
        </authorList>
    </citation>
    <scope>NUCLEOTIDE SEQUENCE [LARGE SCALE GENOMIC DNA]</scope>
    <source>
        <strain evidence="1">DM0001</strain>
        <tissue evidence="1">Muscle</tissue>
    </source>
</reference>
<keyword evidence="2" id="KW-1185">Reference proteome</keyword>
<proteinExistence type="predicted"/>
<organism evidence="1 2">
    <name type="scientific">Dissostichus mawsoni</name>
    <name type="common">Antarctic cod</name>
    <dbReference type="NCBI Taxonomy" id="36200"/>
    <lineage>
        <taxon>Eukaryota</taxon>
        <taxon>Metazoa</taxon>
        <taxon>Chordata</taxon>
        <taxon>Craniata</taxon>
        <taxon>Vertebrata</taxon>
        <taxon>Euteleostomi</taxon>
        <taxon>Actinopterygii</taxon>
        <taxon>Neopterygii</taxon>
        <taxon>Teleostei</taxon>
        <taxon>Neoteleostei</taxon>
        <taxon>Acanthomorphata</taxon>
        <taxon>Eupercaria</taxon>
        <taxon>Perciformes</taxon>
        <taxon>Notothenioidei</taxon>
        <taxon>Nototheniidae</taxon>
        <taxon>Dissostichus</taxon>
    </lineage>
</organism>
<evidence type="ECO:0000313" key="2">
    <source>
        <dbReference type="Proteomes" id="UP000518266"/>
    </source>
</evidence>
<dbReference type="OrthoDB" id="8920715at2759"/>
<name>A0A7J5ZAV8_DISMA</name>
<sequence length="364" mass="40756">MVEDDGEGRMIGVQYEYMGDMFKLINVYAPNGQKERKVFFEGKLKVFFERLKELIDKCWGDRIIKTMVWKELWLFGVNERMKGLNVNLCNYVLSHARYAVKIRRDVAHLERRTVDVWDVLKRILSKNIQMAYVYLDKDIFLESFVEGCALVDVNDNGNLVYCMHMMGLASIAGPLSHGTVVQYHPTQPWFRVPVPCPAAMVPAQVPVPAAMVPTPVPAPAAMVPASEPDLTAMFPAPELANTAMFPAPEPAHAAMFPAPEPANTAMIQASVPVPTSMVPTPEPTHTAMVPAPEPAHTAIVPAPEPAHTAMVPAPEPAHTAMVQASVPVQQPWFRLQFQPRFRLKYRTQQPWFRLQTQPQYMGVC</sequence>
<dbReference type="AlphaFoldDB" id="A0A7J5ZAV8"/>
<protein>
    <submittedName>
        <fullName evidence="1">Uncharacterized protein</fullName>
    </submittedName>
</protein>
<comment type="caution">
    <text evidence="1">The sequence shown here is derived from an EMBL/GenBank/DDBJ whole genome shotgun (WGS) entry which is preliminary data.</text>
</comment>